<reference evidence="4" key="1">
    <citation type="submission" date="2020-02" db="EMBL/GenBank/DDBJ databases">
        <title>Bird 10,000 Genomes (B10K) Project - Family phase.</title>
        <authorList>
            <person name="Zhang G."/>
        </authorList>
    </citation>
    <scope>NUCLEOTIDE SEQUENCE</scope>
    <source>
        <strain evidence="4">B10K-DU-002-40</strain>
        <tissue evidence="4">Muscle</tissue>
    </source>
</reference>
<feature type="domain" description="Spermatogenesis-associated protein 2 PUB-like" evidence="3">
    <location>
        <begin position="85"/>
        <end position="195"/>
    </location>
</feature>
<protein>
    <submittedName>
        <fullName evidence="4">SPA2L protein</fullName>
    </submittedName>
</protein>
<evidence type="ECO:0000256" key="1">
    <source>
        <dbReference type="ARBA" id="ARBA00038142"/>
    </source>
</evidence>
<dbReference type="InterPro" id="IPR048839">
    <property type="entry name" value="SPATA2_PUB-like"/>
</dbReference>
<proteinExistence type="inferred from homology"/>
<dbReference type="PANTHER" id="PTHR15326">
    <property type="entry name" value="SPERMATOGENESIS-ASSOCIATED PROTEIN 2/TAMOZHENNIC"/>
    <property type="match status" value="1"/>
</dbReference>
<name>A0A852HX25_9PASS</name>
<feature type="non-terminal residue" evidence="4">
    <location>
        <position position="388"/>
    </location>
</feature>
<feature type="non-terminal residue" evidence="4">
    <location>
        <position position="1"/>
    </location>
</feature>
<organism evidence="4 5">
    <name type="scientific">Nicator chloris</name>
    <dbReference type="NCBI Taxonomy" id="237433"/>
    <lineage>
        <taxon>Eukaryota</taxon>
        <taxon>Metazoa</taxon>
        <taxon>Chordata</taxon>
        <taxon>Craniata</taxon>
        <taxon>Vertebrata</taxon>
        <taxon>Euteleostomi</taxon>
        <taxon>Archelosauria</taxon>
        <taxon>Archosauria</taxon>
        <taxon>Dinosauria</taxon>
        <taxon>Saurischia</taxon>
        <taxon>Theropoda</taxon>
        <taxon>Coelurosauria</taxon>
        <taxon>Aves</taxon>
        <taxon>Neognathae</taxon>
        <taxon>Neoaves</taxon>
        <taxon>Telluraves</taxon>
        <taxon>Australaves</taxon>
        <taxon>Passeriformes</taxon>
        <taxon>Sylvioidea</taxon>
        <taxon>Pycnonotidae</taxon>
        <taxon>Nicator</taxon>
    </lineage>
</organism>
<comment type="caution">
    <text evidence="4">The sequence shown here is derived from an EMBL/GenBank/DDBJ whole genome shotgun (WGS) entry which is preliminary data.</text>
</comment>
<dbReference type="OrthoDB" id="9837000at2759"/>
<dbReference type="Gene3D" id="1.20.58.2190">
    <property type="match status" value="1"/>
</dbReference>
<dbReference type="Proteomes" id="UP000653383">
    <property type="component" value="Unassembled WGS sequence"/>
</dbReference>
<gene>
    <name evidence="4" type="primary">Spata2l</name>
    <name evidence="4" type="ORF">NICCHL_R13062</name>
</gene>
<feature type="region of interest" description="Disordered" evidence="2">
    <location>
        <begin position="233"/>
        <end position="282"/>
    </location>
</feature>
<dbReference type="EMBL" id="WAAE01022883">
    <property type="protein sequence ID" value="NXX35373.1"/>
    <property type="molecule type" value="Genomic_DNA"/>
</dbReference>
<dbReference type="PANTHER" id="PTHR15326:SF7">
    <property type="entry name" value="SPERMATOGENESIS-ASSOCIATED PROTEIN 2-LIKE PROTEIN"/>
    <property type="match status" value="1"/>
</dbReference>
<sequence length="388" mass="42837">MCAGSALRQEHRQDYGQEFRQEFHQEYRRSLEREFGPAGTCPGPSVAERLRQRLQQEPALLGALQEDALALLARGLQDHPDPGLALRGLAGAFRLLELAAINLYLFPWRREFGTIQTFSGAYVHLLRPALPEADLVRSLGRLGYEWQDRHRLAVARLPPGPALIAAAVGFLACRLECEILAELALQLRRPHAEELLEARHRAGGAKGCLEMLQDLGTQCRAAADCGDGIDLYREMPDSPDDTGGKDTAPPALWRDPQDVPTKSWGHCDGTLGPEPVGSPDADASTHLFLEQELVGSGRSLQVLGEPQDSPQDTPELPCYQLHSCLRRGMLPSYCCSTCRQLHTGGCAVGHGCRSRHRGQELRGERQQRLWLQRTELDMLLAEGSAPRS</sequence>
<evidence type="ECO:0000313" key="5">
    <source>
        <dbReference type="Proteomes" id="UP000653383"/>
    </source>
</evidence>
<dbReference type="Pfam" id="PF21388">
    <property type="entry name" value="SPATA2_PUB-like"/>
    <property type="match status" value="1"/>
</dbReference>
<comment type="similarity">
    <text evidence="1">Belongs to the SPATA2 family.</text>
</comment>
<evidence type="ECO:0000313" key="4">
    <source>
        <dbReference type="EMBL" id="NXX35373.1"/>
    </source>
</evidence>
<dbReference type="AlphaFoldDB" id="A0A852HX25"/>
<evidence type="ECO:0000256" key="2">
    <source>
        <dbReference type="SAM" id="MobiDB-lite"/>
    </source>
</evidence>
<accession>A0A852HX25</accession>
<evidence type="ECO:0000259" key="3">
    <source>
        <dbReference type="Pfam" id="PF21388"/>
    </source>
</evidence>
<dbReference type="GO" id="GO:0005737">
    <property type="term" value="C:cytoplasm"/>
    <property type="evidence" value="ECO:0007669"/>
    <property type="project" value="TreeGrafter"/>
</dbReference>
<keyword evidence="5" id="KW-1185">Reference proteome</keyword>